<evidence type="ECO:0008006" key="4">
    <source>
        <dbReference type="Google" id="ProtNLM"/>
    </source>
</evidence>
<dbReference type="OrthoDB" id="1523414at2"/>
<gene>
    <name evidence="2" type="ORF">F3168_01235</name>
</gene>
<dbReference type="GO" id="GO:0004713">
    <property type="term" value="F:protein tyrosine kinase activity"/>
    <property type="evidence" value="ECO:0007669"/>
    <property type="project" value="TreeGrafter"/>
</dbReference>
<evidence type="ECO:0000256" key="1">
    <source>
        <dbReference type="SAM" id="Phobius"/>
    </source>
</evidence>
<reference evidence="2 3" key="1">
    <citation type="submission" date="2019-09" db="EMBL/GenBank/DDBJ databases">
        <title>Polymorphobacter sp. isolated from a lake in China.</title>
        <authorList>
            <person name="Liu Z."/>
        </authorList>
    </citation>
    <scope>NUCLEOTIDE SEQUENCE [LARGE SCALE GENOMIC DNA]</scope>
    <source>
        <strain evidence="2 3">D40P</strain>
    </source>
</reference>
<keyword evidence="1" id="KW-1133">Transmembrane helix</keyword>
<comment type="caution">
    <text evidence="2">The sequence shown here is derived from an EMBL/GenBank/DDBJ whole genome shotgun (WGS) entry which is preliminary data.</text>
</comment>
<dbReference type="InterPro" id="IPR050445">
    <property type="entry name" value="Bact_polysacc_biosynth/exp"/>
</dbReference>
<dbReference type="PANTHER" id="PTHR32309">
    <property type="entry name" value="TYROSINE-PROTEIN KINASE"/>
    <property type="match status" value="1"/>
</dbReference>
<dbReference type="Proteomes" id="UP000481327">
    <property type="component" value="Unassembled WGS sequence"/>
</dbReference>
<keyword evidence="1" id="KW-0472">Membrane</keyword>
<feature type="transmembrane region" description="Helical" evidence="1">
    <location>
        <begin position="332"/>
        <end position="353"/>
    </location>
</feature>
<dbReference type="EMBL" id="WIOL01000001">
    <property type="protein sequence ID" value="MQT15888.1"/>
    <property type="molecule type" value="Genomic_DNA"/>
</dbReference>
<name>A0A7C9KXM3_9SPHN</name>
<proteinExistence type="predicted"/>
<organism evidence="2 3">
    <name type="scientific">Sandarakinorhabdus fusca</name>
    <dbReference type="NCBI Taxonomy" id="1439888"/>
    <lineage>
        <taxon>Bacteria</taxon>
        <taxon>Pseudomonadati</taxon>
        <taxon>Pseudomonadota</taxon>
        <taxon>Alphaproteobacteria</taxon>
        <taxon>Sphingomonadales</taxon>
        <taxon>Sphingosinicellaceae</taxon>
        <taxon>Sandarakinorhabdus</taxon>
    </lineage>
</organism>
<keyword evidence="1" id="KW-0812">Transmembrane</keyword>
<dbReference type="GO" id="GO:0005886">
    <property type="term" value="C:plasma membrane"/>
    <property type="evidence" value="ECO:0007669"/>
    <property type="project" value="TreeGrafter"/>
</dbReference>
<evidence type="ECO:0000313" key="2">
    <source>
        <dbReference type="EMBL" id="MQT15888.1"/>
    </source>
</evidence>
<sequence length="358" mass="39330">MKRLFLVAVVLPTSIAGLYFGIFASDVYISDSHFVVRSPARQADSPLGVILSAGGFAGASEESSAVLEYVRSRDALAQTDSDGLLTRAFSATSVSWFDRFGTLLRGSTREHLFDFYLGKVSIENDSALQVTRLAVKAYTATDAQEINRRLLVQAEKLVNRLAERARDDAITVAASEVRDAQAVARSAALALSRFRGREGILDPAQEADVRLQMVSKLQDQLVAARTQLQQLQTFTPQATQIPFLRTRIKSLEREIAEQTGSIAGGQTSLSLTAVKYQQLRLENDLAEKRLAAALGSLEEARAEARRKRAYVERISEPSLPDYPREPRRMRGVVATLLLGLLVWGVLSALVAGVKEHRD</sequence>
<accession>A0A7C9KXM3</accession>
<dbReference type="PANTHER" id="PTHR32309:SF13">
    <property type="entry name" value="FERRIC ENTEROBACTIN TRANSPORT PROTEIN FEPE"/>
    <property type="match status" value="1"/>
</dbReference>
<keyword evidence="3" id="KW-1185">Reference proteome</keyword>
<dbReference type="AlphaFoldDB" id="A0A7C9KXM3"/>
<protein>
    <recommendedName>
        <fullName evidence="4">Capsule biosynthesis protein</fullName>
    </recommendedName>
</protein>
<evidence type="ECO:0000313" key="3">
    <source>
        <dbReference type="Proteomes" id="UP000481327"/>
    </source>
</evidence>